<dbReference type="InterPro" id="IPR017927">
    <property type="entry name" value="FAD-bd_FR_type"/>
</dbReference>
<dbReference type="PANTHER" id="PTHR47354">
    <property type="entry name" value="NADH OXIDOREDUCTASE HCR"/>
    <property type="match status" value="1"/>
</dbReference>
<evidence type="ECO:0000259" key="2">
    <source>
        <dbReference type="PROSITE" id="PS51384"/>
    </source>
</evidence>
<dbReference type="Gene3D" id="3.40.50.80">
    <property type="entry name" value="Nucleotide-binding domain of ferredoxin-NADP reductase (FNR) module"/>
    <property type="match status" value="1"/>
</dbReference>
<accession>A0A553H0Z8</accession>
<evidence type="ECO:0000259" key="1">
    <source>
        <dbReference type="PROSITE" id="PS51085"/>
    </source>
</evidence>
<dbReference type="SUPFAM" id="SSF52343">
    <property type="entry name" value="Ferredoxin reductase-like, C-terminal NADP-linked domain"/>
    <property type="match status" value="1"/>
</dbReference>
<dbReference type="GO" id="GO:0016491">
    <property type="term" value="F:oxidoreductase activity"/>
    <property type="evidence" value="ECO:0007669"/>
    <property type="project" value="InterPro"/>
</dbReference>
<proteinExistence type="predicted"/>
<dbReference type="InterPro" id="IPR012675">
    <property type="entry name" value="Beta-grasp_dom_sf"/>
</dbReference>
<dbReference type="GO" id="GO:0051536">
    <property type="term" value="F:iron-sulfur cluster binding"/>
    <property type="evidence" value="ECO:0007669"/>
    <property type="project" value="InterPro"/>
</dbReference>
<protein>
    <submittedName>
        <fullName evidence="3">Iron-sulfur-binding ferredoxin reductase</fullName>
    </submittedName>
</protein>
<dbReference type="InterPro" id="IPR017938">
    <property type="entry name" value="Riboflavin_synthase-like_b-brl"/>
</dbReference>
<dbReference type="SUPFAM" id="SSF54292">
    <property type="entry name" value="2Fe-2S ferredoxin-like"/>
    <property type="match status" value="1"/>
</dbReference>
<dbReference type="InterPro" id="IPR039261">
    <property type="entry name" value="FNR_nucleotide-bd"/>
</dbReference>
<comment type="caution">
    <text evidence="3">The sequence shown here is derived from an EMBL/GenBank/DDBJ whole genome shotgun (WGS) entry which is preliminary data.</text>
</comment>
<dbReference type="CDD" id="cd00207">
    <property type="entry name" value="fer2"/>
    <property type="match status" value="1"/>
</dbReference>
<reference evidence="3 4" key="1">
    <citation type="submission" date="2019-07" db="EMBL/GenBank/DDBJ databases">
        <title>Pseudomonas mangiferae sp. nov., isolated from bark of mango tree in Thailand.</title>
        <authorList>
            <person name="Srisuk N."/>
            <person name="Anurat P."/>
        </authorList>
    </citation>
    <scope>NUCLEOTIDE SEQUENCE [LARGE SCALE GENOMIC DNA]</scope>
    <source>
        <strain evidence="3 4">DMKU_BBB3-04</strain>
    </source>
</reference>
<feature type="domain" description="2Fe-2S ferredoxin-type" evidence="1">
    <location>
        <begin position="14"/>
        <end position="100"/>
    </location>
</feature>
<dbReference type="NCBIfam" id="NF004317">
    <property type="entry name" value="PRK05713.1"/>
    <property type="match status" value="1"/>
</dbReference>
<dbReference type="PANTHER" id="PTHR47354:SF3">
    <property type="entry name" value="OXIDOREDUCTASE-RELATED"/>
    <property type="match status" value="1"/>
</dbReference>
<dbReference type="Gene3D" id="2.40.30.10">
    <property type="entry name" value="Translation factors"/>
    <property type="match status" value="1"/>
</dbReference>
<feature type="domain" description="FAD-binding FR-type" evidence="2">
    <location>
        <begin position="101"/>
        <end position="198"/>
    </location>
</feature>
<dbReference type="AlphaFoldDB" id="A0A553H0Z8"/>
<dbReference type="OrthoDB" id="9806195at2"/>
<organism evidence="3 4">
    <name type="scientific">Pseudomonas mangiferae</name>
    <dbReference type="NCBI Taxonomy" id="2593654"/>
    <lineage>
        <taxon>Bacteria</taxon>
        <taxon>Pseudomonadati</taxon>
        <taxon>Pseudomonadota</taxon>
        <taxon>Gammaproteobacteria</taxon>
        <taxon>Pseudomonadales</taxon>
        <taxon>Pseudomonadaceae</taxon>
        <taxon>Pseudomonas</taxon>
    </lineage>
</organism>
<dbReference type="Gene3D" id="3.10.20.30">
    <property type="match status" value="1"/>
</dbReference>
<dbReference type="Pfam" id="PF00111">
    <property type="entry name" value="Fer2"/>
    <property type="match status" value="1"/>
</dbReference>
<dbReference type="SUPFAM" id="SSF63380">
    <property type="entry name" value="Riboflavin synthase domain-like"/>
    <property type="match status" value="1"/>
</dbReference>
<dbReference type="EMBL" id="VJOY01000004">
    <property type="protein sequence ID" value="TRX75401.1"/>
    <property type="molecule type" value="Genomic_DNA"/>
</dbReference>
<dbReference type="PROSITE" id="PS51384">
    <property type="entry name" value="FAD_FR"/>
    <property type="match status" value="1"/>
</dbReference>
<dbReference type="RefSeq" id="WP_143487493.1">
    <property type="nucleotide sequence ID" value="NZ_VJOY01000004.1"/>
</dbReference>
<dbReference type="PROSITE" id="PS51085">
    <property type="entry name" value="2FE2S_FER_2"/>
    <property type="match status" value="1"/>
</dbReference>
<evidence type="ECO:0000313" key="3">
    <source>
        <dbReference type="EMBL" id="TRX75401.1"/>
    </source>
</evidence>
<dbReference type="InterPro" id="IPR001041">
    <property type="entry name" value="2Fe-2S_ferredoxin-type"/>
</dbReference>
<name>A0A553H0Z8_9PSED</name>
<dbReference type="InterPro" id="IPR008333">
    <property type="entry name" value="Cbr1-like_FAD-bd_dom"/>
</dbReference>
<dbReference type="Proteomes" id="UP000315235">
    <property type="component" value="Unassembled WGS sequence"/>
</dbReference>
<dbReference type="InterPro" id="IPR050415">
    <property type="entry name" value="MRET"/>
</dbReference>
<dbReference type="Pfam" id="PF00970">
    <property type="entry name" value="FAD_binding_6"/>
    <property type="match status" value="1"/>
</dbReference>
<keyword evidence="4" id="KW-1185">Reference proteome</keyword>
<gene>
    <name evidence="3" type="ORF">FM069_06580</name>
</gene>
<evidence type="ECO:0000313" key="4">
    <source>
        <dbReference type="Proteomes" id="UP000315235"/>
    </source>
</evidence>
<dbReference type="InterPro" id="IPR036010">
    <property type="entry name" value="2Fe-2S_ferredoxin-like_sf"/>
</dbReference>
<sequence length="324" mass="35488">MSVSDDSPADPGWPRLAVGARRWPVAPGTLLLDALNRAGLGIPYSCRAGACQACLVQCLEGMPEDVLPGLPDPARRAAGWRLACQCRVVGDLRVADHDPARDGLPAQVLAVDWLAPSVLRLRLRPQRPLRYAAGQHLLVWNDEGQARPYSLASLPGEDDRLEFHLDCRHDGGFTRRARLLRPGDTLRVGPPLGGGLRYEADWQDAPLWLLAAGAGLAPLWSVLREALRQGHRGPIRLLHLARPGEHYLGEPLRQLAASHPHVQVELPETDALQTVLAGLRIVPRPTRALLCGSLAFVDDLSRRLYMAGLPRTQLLTEAFLPRVE</sequence>